<feature type="transmembrane region" description="Helical" evidence="1">
    <location>
        <begin position="12"/>
        <end position="29"/>
    </location>
</feature>
<organism evidence="2 3">
    <name type="scientific">Hungatella hathewayi</name>
    <dbReference type="NCBI Taxonomy" id="154046"/>
    <lineage>
        <taxon>Bacteria</taxon>
        <taxon>Bacillati</taxon>
        <taxon>Bacillota</taxon>
        <taxon>Clostridia</taxon>
        <taxon>Lachnospirales</taxon>
        <taxon>Lachnospiraceae</taxon>
        <taxon>Hungatella</taxon>
    </lineage>
</organism>
<feature type="transmembrane region" description="Helical" evidence="1">
    <location>
        <begin position="96"/>
        <end position="124"/>
    </location>
</feature>
<dbReference type="InterPro" id="IPR025671">
    <property type="entry name" value="HXXEE"/>
</dbReference>
<dbReference type="EMBL" id="WNME01000026">
    <property type="protein sequence ID" value="MUB66449.1"/>
    <property type="molecule type" value="Genomic_DNA"/>
</dbReference>
<evidence type="ECO:0000256" key="1">
    <source>
        <dbReference type="SAM" id="Phobius"/>
    </source>
</evidence>
<feature type="transmembrane region" description="Helical" evidence="1">
    <location>
        <begin position="145"/>
        <end position="167"/>
    </location>
</feature>
<dbReference type="AlphaFoldDB" id="A0AAW9WMQ6"/>
<dbReference type="Pfam" id="PF13787">
    <property type="entry name" value="HXXEE"/>
    <property type="match status" value="1"/>
</dbReference>
<keyword evidence="1" id="KW-0472">Membrane</keyword>
<proteinExistence type="predicted"/>
<protein>
    <submittedName>
        <fullName evidence="2">HXXEE domain-containing protein</fullName>
    </submittedName>
</protein>
<comment type="caution">
    <text evidence="2">The sequence shown here is derived from an EMBL/GenBank/DDBJ whole genome shotgun (WGS) entry which is preliminary data.</text>
</comment>
<dbReference type="Proteomes" id="UP000434223">
    <property type="component" value="Unassembled WGS sequence"/>
</dbReference>
<evidence type="ECO:0000313" key="3">
    <source>
        <dbReference type="Proteomes" id="UP000434223"/>
    </source>
</evidence>
<keyword evidence="1" id="KW-1133">Transmembrane helix</keyword>
<evidence type="ECO:0000313" key="2">
    <source>
        <dbReference type="EMBL" id="MUB66449.1"/>
    </source>
</evidence>
<gene>
    <name evidence="2" type="ORF">GNE07_25860</name>
</gene>
<sequence>MRSLLSKFCNKVWLYLVYTMGFIMLLLLLKNWSSLTIPQKLICLLAAAIPVHIFEENTCPGGFFYMNNLTFGSQEPTVYPQNRLTNMITNLGAETVFILLTINSLKMEAAVTVVVIFFGIAETVNHTREGIGMYQRYKDRGKRSIYAPGLVSSLFLLLPMAIGGIAWMSGSVFTVADVIAGIGISVGIAVCLILLPFAISIKVKSKEFSFKKIGYFKKYEELQ</sequence>
<keyword evidence="1" id="KW-0812">Transmembrane</keyword>
<feature type="transmembrane region" description="Helical" evidence="1">
    <location>
        <begin position="179"/>
        <end position="201"/>
    </location>
</feature>
<reference evidence="2 3" key="1">
    <citation type="submission" date="2019-09" db="EMBL/GenBank/DDBJ databases">
        <title>Draft genome sequencing of Hungatella hathewayi 123Y-2.</title>
        <authorList>
            <person name="Lv Q."/>
            <person name="Li S."/>
        </authorList>
    </citation>
    <scope>NUCLEOTIDE SEQUENCE [LARGE SCALE GENOMIC DNA]</scope>
    <source>
        <strain evidence="2 3">123Y-2</strain>
    </source>
</reference>
<name>A0AAW9WMQ6_9FIRM</name>
<accession>A0AAW9WMQ6</accession>